<dbReference type="RefSeq" id="WP_131911458.1">
    <property type="nucleotide sequence ID" value="NZ_OU594967.1"/>
</dbReference>
<evidence type="ECO:0000256" key="1">
    <source>
        <dbReference type="SAM" id="SignalP"/>
    </source>
</evidence>
<proteinExistence type="predicted"/>
<dbReference type="OrthoDB" id="6819935at2"/>
<keyword evidence="1" id="KW-0732">Signal</keyword>
<keyword evidence="3" id="KW-1185">Reference proteome</keyword>
<dbReference type="InterPro" id="IPR021326">
    <property type="entry name" value="DUF2931"/>
</dbReference>
<organism evidence="2 3">
    <name type="scientific">Celerinatantimonas diazotrophica</name>
    <dbReference type="NCBI Taxonomy" id="412034"/>
    <lineage>
        <taxon>Bacteria</taxon>
        <taxon>Pseudomonadati</taxon>
        <taxon>Pseudomonadota</taxon>
        <taxon>Gammaproteobacteria</taxon>
        <taxon>Celerinatantimonadaceae</taxon>
        <taxon>Celerinatantimonas</taxon>
    </lineage>
</organism>
<dbReference type="EMBL" id="SMGD01000008">
    <property type="protein sequence ID" value="TCK60078.1"/>
    <property type="molecule type" value="Genomic_DNA"/>
</dbReference>
<feature type="signal peptide" evidence="1">
    <location>
        <begin position="1"/>
        <end position="26"/>
    </location>
</feature>
<evidence type="ECO:0000313" key="3">
    <source>
        <dbReference type="Proteomes" id="UP000295565"/>
    </source>
</evidence>
<dbReference type="AlphaFoldDB" id="A0A4R1K727"/>
<reference evidence="2 3" key="1">
    <citation type="submission" date="2019-03" db="EMBL/GenBank/DDBJ databases">
        <title>Genomic Encyclopedia of Type Strains, Phase IV (KMG-IV): sequencing the most valuable type-strain genomes for metagenomic binning, comparative biology and taxonomic classification.</title>
        <authorList>
            <person name="Goeker M."/>
        </authorList>
    </citation>
    <scope>NUCLEOTIDE SEQUENCE [LARGE SCALE GENOMIC DNA]</scope>
    <source>
        <strain evidence="2 3">DSM 18577</strain>
    </source>
</reference>
<dbReference type="Proteomes" id="UP000295565">
    <property type="component" value="Unassembled WGS sequence"/>
</dbReference>
<comment type="caution">
    <text evidence="2">The sequence shown here is derived from an EMBL/GenBank/DDBJ whole genome shotgun (WGS) entry which is preliminary data.</text>
</comment>
<accession>A0A4R1K727</accession>
<protein>
    <submittedName>
        <fullName evidence="2">DUF2931 family protein</fullName>
    </submittedName>
</protein>
<feature type="chain" id="PRO_5020785819" evidence="1">
    <location>
        <begin position="27"/>
        <end position="262"/>
    </location>
</feature>
<sequence length="262" mass="30285">MNTQRIKSIVIQITLFVALVPLVACQAQPEHTSDRDRWLIGYVAPSIYPVEINEMNAMDKNGEPMAAIRTQIQAVGEKIQSVRRTFPHYDGYALPLSVFTTQETGQMGMGTTELPDYFEINWTSLVNLKRYQTRVNVTKQIRDIINQGTLSAPVDRPSEQEECHYFVFNFGFLPDGRVKVWLGGCGPFKYIETLQSYKVYGMDGFGLGNKEFIKEYQPKLIKYTQKQGYPDPRNIPWEKVNKVLHREYDIQHKQWQVIEGTH</sequence>
<evidence type="ECO:0000313" key="2">
    <source>
        <dbReference type="EMBL" id="TCK60078.1"/>
    </source>
</evidence>
<dbReference type="Pfam" id="PF11153">
    <property type="entry name" value="DUF2931"/>
    <property type="match status" value="1"/>
</dbReference>
<gene>
    <name evidence="2" type="ORF">EV690_0606</name>
</gene>
<name>A0A4R1K727_9GAMM</name>